<feature type="compositionally biased region" description="Low complexity" evidence="18">
    <location>
        <begin position="1"/>
        <end position="11"/>
    </location>
</feature>
<protein>
    <recommendedName>
        <fullName evidence="4 17">Transcriptional activator protein</fullName>
        <shortName evidence="17">TrAP</shortName>
    </recommendedName>
</protein>
<dbReference type="GO" id="GO:0042025">
    <property type="term" value="C:host cell nucleus"/>
    <property type="evidence" value="ECO:0007669"/>
    <property type="project" value="UniProtKB-SubCell"/>
</dbReference>
<name>A0A089FS53_9GEMI</name>
<evidence type="ECO:0000256" key="5">
    <source>
        <dbReference type="ARBA" id="ARBA00022463"/>
    </source>
</evidence>
<keyword evidence="8 17" id="KW-0945">Host-virus interaction</keyword>
<evidence type="ECO:0000256" key="14">
    <source>
        <dbReference type="ARBA" id="ARBA00023159"/>
    </source>
</evidence>
<keyword evidence="13 17" id="KW-0238">DNA-binding</keyword>
<comment type="function">
    <text evidence="17">Strong activator of the late viral genes promoters. Acts as a suppressor of RNA-mediated gene silencing, also known as post-transcriptional gene silencing (PTGS), a mechanism of plant viral defense that limits the accumulation of viral RNAs. Also suppresses the host basal defense by interacting with and inhibiting SNF1 kinase, a key regulator of cell metabolism implicated in innate antiviral defense. Determines pathogenicity.</text>
</comment>
<dbReference type="EMBL" id="KJ887930">
    <property type="protein sequence ID" value="AIP88902.1"/>
    <property type="molecule type" value="Genomic_DNA"/>
</dbReference>
<keyword evidence="15 17" id="KW-1035">Host cytoplasm</keyword>
<dbReference type="GO" id="GO:0052170">
    <property type="term" value="P:symbiont-mediated suppression of host innate immune response"/>
    <property type="evidence" value="ECO:0007669"/>
    <property type="project" value="UniProtKB-KW"/>
</dbReference>
<dbReference type="GO" id="GO:0019028">
    <property type="term" value="C:viral capsid"/>
    <property type="evidence" value="ECO:0007669"/>
    <property type="project" value="InterPro"/>
</dbReference>
<evidence type="ECO:0000256" key="4">
    <source>
        <dbReference type="ARBA" id="ARBA00014388"/>
    </source>
</evidence>
<keyword evidence="7 17" id="KW-1048">Host nucleus</keyword>
<dbReference type="PRINTS" id="PR00230">
    <property type="entry name" value="GEMCOATAL2"/>
</dbReference>
<feature type="region of interest" description="Disordered" evidence="18">
    <location>
        <begin position="79"/>
        <end position="112"/>
    </location>
</feature>
<sequence>MRSSSPSQSHSSPPPIKARHRQAKIRAPRRRRIDLPCGCSIYRSLNCHNHGFTHRGRHWCSSMEEWRIYLGDTKSPIFQNPQPRQHAVQHEPRHHRCPDSVQPQPEESTGDAQVFSQLPDLDSFTSSDLAFLQTL</sequence>
<evidence type="ECO:0000256" key="11">
    <source>
        <dbReference type="ARBA" id="ARBA00022771"/>
    </source>
</evidence>
<keyword evidence="5 17" id="KW-0941">Suppressor of RNA silencing</keyword>
<evidence type="ECO:0000256" key="6">
    <source>
        <dbReference type="ARBA" id="ARBA00022553"/>
    </source>
</evidence>
<keyword evidence="12 17" id="KW-0862">Zinc</keyword>
<evidence type="ECO:0000256" key="16">
    <source>
        <dbReference type="ARBA" id="ARBA00023280"/>
    </source>
</evidence>
<evidence type="ECO:0000256" key="18">
    <source>
        <dbReference type="SAM" id="MobiDB-lite"/>
    </source>
</evidence>
<evidence type="ECO:0000256" key="2">
    <source>
        <dbReference type="ARBA" id="ARBA00004192"/>
    </source>
</evidence>
<dbReference type="GO" id="GO:0005198">
    <property type="term" value="F:structural molecule activity"/>
    <property type="evidence" value="ECO:0007669"/>
    <property type="project" value="InterPro"/>
</dbReference>
<proteinExistence type="inferred from homology"/>
<gene>
    <name evidence="19" type="primary">AC2</name>
</gene>
<dbReference type="GO" id="GO:0003677">
    <property type="term" value="F:DNA binding"/>
    <property type="evidence" value="ECO:0007669"/>
    <property type="project" value="UniProtKB-KW"/>
</dbReference>
<reference evidence="19" key="1">
    <citation type="submission" date="2014-05" db="EMBL/GenBank/DDBJ databases">
        <title>Divergent evolutionary histories of Cassava Mosaic Geminiviruses in Madagascar.</title>
        <authorList>
            <person name="Hoareau M."/>
            <person name="Harimalala M."/>
            <person name="Zinga I."/>
            <person name="De Bruyn A."/>
            <person name="Lett J.-M."/>
            <person name="Lefeuvre P."/>
        </authorList>
    </citation>
    <scope>NUCLEOTIDE SEQUENCE</scope>
    <source>
        <strain evidence="19">MG:MG137A10:09</strain>
    </source>
</reference>
<evidence type="ECO:0000313" key="19">
    <source>
        <dbReference type="EMBL" id="AIP88902.1"/>
    </source>
</evidence>
<accession>A0A089FS53</accession>
<keyword evidence="10 17" id="KW-0479">Metal-binding</keyword>
<keyword evidence="14 17" id="KW-0010">Activator</keyword>
<feature type="compositionally biased region" description="Basic residues" evidence="18">
    <location>
        <begin position="17"/>
        <end position="29"/>
    </location>
</feature>
<evidence type="ECO:0000256" key="15">
    <source>
        <dbReference type="ARBA" id="ARBA00023200"/>
    </source>
</evidence>
<evidence type="ECO:0000256" key="8">
    <source>
        <dbReference type="ARBA" id="ARBA00022581"/>
    </source>
</evidence>
<evidence type="ECO:0000256" key="10">
    <source>
        <dbReference type="ARBA" id="ARBA00022723"/>
    </source>
</evidence>
<comment type="subunit">
    <text evidence="17">Monomer. Homodimer. Homooligomer. Self-interaction correlates with nuclear localization and efficient activation of transcription.</text>
</comment>
<dbReference type="Pfam" id="PF01440">
    <property type="entry name" value="Gemini_AL2"/>
    <property type="match status" value="1"/>
</dbReference>
<dbReference type="InterPro" id="IPR000942">
    <property type="entry name" value="Gemini_AL2"/>
</dbReference>
<keyword evidence="9" id="KW-1090">Inhibition of host innate immune response by virus</keyword>
<evidence type="ECO:0000256" key="9">
    <source>
        <dbReference type="ARBA" id="ARBA00022632"/>
    </source>
</evidence>
<comment type="domain">
    <text evidence="17">The zinc finger and the transactivation region are involved in PTGS suppression.</text>
</comment>
<evidence type="ECO:0000256" key="17">
    <source>
        <dbReference type="RuleBase" id="RU363028"/>
    </source>
</evidence>
<dbReference type="GO" id="GO:0008270">
    <property type="term" value="F:zinc ion binding"/>
    <property type="evidence" value="ECO:0007669"/>
    <property type="project" value="UniProtKB-KW"/>
</dbReference>
<organism evidence="19">
    <name type="scientific">East African cassava mosaic Cameroon virus</name>
    <dbReference type="NCBI Taxonomy" id="223262"/>
    <lineage>
        <taxon>Viruses</taxon>
        <taxon>Monodnaviria</taxon>
        <taxon>Shotokuvirae</taxon>
        <taxon>Cressdnaviricota</taxon>
        <taxon>Repensiviricetes</taxon>
        <taxon>Geplafuvirales</taxon>
        <taxon>Geminiviridae</taxon>
        <taxon>Begomovirus</taxon>
        <taxon>Begomovirus manihotiscameroonense</taxon>
    </lineage>
</organism>
<keyword evidence="6" id="KW-0597">Phosphoprotein</keyword>
<comment type="similarity">
    <text evidence="3 17">Belongs to the geminiviridae transcriptional activator protein family.</text>
</comment>
<feature type="region of interest" description="Disordered" evidence="18">
    <location>
        <begin position="1"/>
        <end position="29"/>
    </location>
</feature>
<feature type="compositionally biased region" description="Polar residues" evidence="18">
    <location>
        <begin position="101"/>
        <end position="112"/>
    </location>
</feature>
<evidence type="ECO:0000256" key="1">
    <source>
        <dbReference type="ARBA" id="ARBA00004147"/>
    </source>
</evidence>
<evidence type="ECO:0000256" key="3">
    <source>
        <dbReference type="ARBA" id="ARBA00007672"/>
    </source>
</evidence>
<dbReference type="GO" id="GO:0030430">
    <property type="term" value="C:host cell cytoplasm"/>
    <property type="evidence" value="ECO:0007669"/>
    <property type="project" value="UniProtKB-SubCell"/>
</dbReference>
<evidence type="ECO:0000256" key="12">
    <source>
        <dbReference type="ARBA" id="ARBA00022833"/>
    </source>
</evidence>
<keyword evidence="16" id="KW-0899">Viral immunoevasion</keyword>
<evidence type="ECO:0000256" key="13">
    <source>
        <dbReference type="ARBA" id="ARBA00023125"/>
    </source>
</evidence>
<comment type="subcellular location">
    <subcellularLocation>
        <location evidence="2 17">Host cytoplasm</location>
    </subcellularLocation>
    <subcellularLocation>
        <location evidence="1 17">Host nucleus</location>
    </subcellularLocation>
</comment>
<keyword evidence="11 17" id="KW-0863">Zinc-finger</keyword>
<evidence type="ECO:0000256" key="7">
    <source>
        <dbReference type="ARBA" id="ARBA00022562"/>
    </source>
</evidence>